<dbReference type="GO" id="GO:0008967">
    <property type="term" value="F:phosphoglycolate phosphatase activity"/>
    <property type="evidence" value="ECO:0007669"/>
    <property type="project" value="TreeGrafter"/>
</dbReference>
<dbReference type="InterPro" id="IPR041492">
    <property type="entry name" value="HAD_2"/>
</dbReference>
<dbReference type="eggNOG" id="COG2006">
    <property type="taxonomic scope" value="Bacteria"/>
</dbReference>
<dbReference type="SFLD" id="SFLDS00003">
    <property type="entry name" value="Haloacid_Dehalogenase"/>
    <property type="match status" value="1"/>
</dbReference>
<gene>
    <name evidence="2" type="ordered locus">Nther_0571</name>
</gene>
<reference evidence="2 3" key="1">
    <citation type="submission" date="2008-04" db="EMBL/GenBank/DDBJ databases">
        <title>Complete sequence of chromosome of Natranaerobius thermophilus JW/NM-WN-LF.</title>
        <authorList>
            <consortium name="US DOE Joint Genome Institute"/>
            <person name="Copeland A."/>
            <person name="Lucas S."/>
            <person name="Lapidus A."/>
            <person name="Glavina del Rio T."/>
            <person name="Dalin E."/>
            <person name="Tice H."/>
            <person name="Bruce D."/>
            <person name="Goodwin L."/>
            <person name="Pitluck S."/>
            <person name="Chertkov O."/>
            <person name="Brettin T."/>
            <person name="Detter J.C."/>
            <person name="Han C."/>
            <person name="Kuske C.R."/>
            <person name="Schmutz J."/>
            <person name="Larimer F."/>
            <person name="Land M."/>
            <person name="Hauser L."/>
            <person name="Kyrpides N."/>
            <person name="Lykidis A."/>
            <person name="Mesbah N.M."/>
            <person name="Wiegel J."/>
        </authorList>
    </citation>
    <scope>NUCLEOTIDE SEQUENCE [LARGE SCALE GENOMIC DNA]</scope>
    <source>
        <strain evidence="3">ATCC BAA-1301 / DSM 18059 / JW/NM-WN-LF</strain>
    </source>
</reference>
<evidence type="ECO:0000259" key="1">
    <source>
        <dbReference type="Pfam" id="PF04015"/>
    </source>
</evidence>
<dbReference type="InterPro" id="IPR023214">
    <property type="entry name" value="HAD_sf"/>
</dbReference>
<dbReference type="eggNOG" id="COG0546">
    <property type="taxonomic scope" value="Bacteria"/>
</dbReference>
<dbReference type="PANTHER" id="PTHR43434:SF1">
    <property type="entry name" value="PHOSPHOGLYCOLATE PHOSPHATASE"/>
    <property type="match status" value="1"/>
</dbReference>
<evidence type="ECO:0000313" key="2">
    <source>
        <dbReference type="EMBL" id="ACB84166.1"/>
    </source>
</evidence>
<dbReference type="Gene3D" id="3.40.50.1000">
    <property type="entry name" value="HAD superfamily/HAD-like"/>
    <property type="match status" value="1"/>
</dbReference>
<dbReference type="SUPFAM" id="SSF56784">
    <property type="entry name" value="HAD-like"/>
    <property type="match status" value="1"/>
</dbReference>
<accession>B2A6N3</accession>
<dbReference type="Gene3D" id="1.10.150.240">
    <property type="entry name" value="Putative phosphatase, domain 2"/>
    <property type="match status" value="1"/>
</dbReference>
<dbReference type="STRING" id="457570.Nther_0571"/>
<dbReference type="Pfam" id="PF04015">
    <property type="entry name" value="DUF362"/>
    <property type="match status" value="1"/>
</dbReference>
<dbReference type="GO" id="GO:0006281">
    <property type="term" value="P:DNA repair"/>
    <property type="evidence" value="ECO:0007669"/>
    <property type="project" value="TreeGrafter"/>
</dbReference>
<dbReference type="NCBIfam" id="TIGR01549">
    <property type="entry name" value="HAD-SF-IA-v1"/>
    <property type="match status" value="1"/>
</dbReference>
<dbReference type="InterPro" id="IPR023198">
    <property type="entry name" value="PGP-like_dom2"/>
</dbReference>
<sequence length="618" mass="68127">MSSKVSIAQVGCQYSDDIIAAKMKQLFFDTGLNDYIAPNKQVLIKPNLVAVPPEDFRGAITHPLIVQKLSDIVRSLGGQVIIGDSSAVGVNTEDVISTTGYEKLRQQGYQVIDLKQDSVVDLQVPGGGKALSQLPVAKTVKDVDLIISVPVMKTHDQVEVSLSIKNLKGLLPDKIKKAFHNKYGLAKGVSDILATVPPVVSVLDATYALEGMGPVYGESVPMGLILASSDPVALDSIAAGIMGLEEDELKIEGECYNRCLGELRRDKITISGDVTDIDQVARRFTRIKDLDYQFNVDFDLIFNEEVCTGCKNTVMSSLDDIQTQGVEPYLSGKTVYAGPLTQGEISGSSNSILIGNCLYKHKSQGTFVPGCPPENLPVIEGLVGEGKIARRYTSENQSQFNHPWGIIYDLDNTLINSKINFNKMKVEVMNYLQEEQLLPEITNLEKHTAATLIQTARQHSTLDQEQEDGLWALITAIEAEGMDKAETEPDINEVISTLANEYTLIVLTNNSYKAAMKALKQFGLDEYFQLVVGREQMTSLKPSPSGAEYILEHFGDTKAEDWVMVGDSWIDAKAAQDASIPFLAYNCNLQELIDRDIPWEENLKHPWDIINYLDKLKN</sequence>
<dbReference type="KEGG" id="nth:Nther_0571"/>
<dbReference type="RefSeq" id="WP_012447052.1">
    <property type="nucleotide sequence ID" value="NC_010718.1"/>
</dbReference>
<dbReference type="InterPro" id="IPR007160">
    <property type="entry name" value="DUF362"/>
</dbReference>
<dbReference type="Proteomes" id="UP000001683">
    <property type="component" value="Chromosome"/>
</dbReference>
<keyword evidence="2" id="KW-0378">Hydrolase</keyword>
<dbReference type="Pfam" id="PF13419">
    <property type="entry name" value="HAD_2"/>
    <property type="match status" value="1"/>
</dbReference>
<dbReference type="InterPro" id="IPR036412">
    <property type="entry name" value="HAD-like_sf"/>
</dbReference>
<dbReference type="GO" id="GO:0005829">
    <property type="term" value="C:cytosol"/>
    <property type="evidence" value="ECO:0007669"/>
    <property type="project" value="TreeGrafter"/>
</dbReference>
<dbReference type="InterPro" id="IPR050155">
    <property type="entry name" value="HAD-like_hydrolase_sf"/>
</dbReference>
<dbReference type="PANTHER" id="PTHR43434">
    <property type="entry name" value="PHOSPHOGLYCOLATE PHOSPHATASE"/>
    <property type="match status" value="1"/>
</dbReference>
<proteinExistence type="predicted"/>
<dbReference type="EMBL" id="CP001034">
    <property type="protein sequence ID" value="ACB84166.1"/>
    <property type="molecule type" value="Genomic_DNA"/>
</dbReference>
<name>B2A6N3_NATTJ</name>
<keyword evidence="3" id="KW-1185">Reference proteome</keyword>
<reference evidence="2 3" key="2">
    <citation type="journal article" date="2011" name="J. Bacteriol.">
        <title>Complete genome sequence of the anaerobic, halophilic alkalithermophile Natranaerobius thermophilus JW/NM-WN-LF.</title>
        <authorList>
            <person name="Zhao B."/>
            <person name="Mesbah N.M."/>
            <person name="Dalin E."/>
            <person name="Goodwin L."/>
            <person name="Nolan M."/>
            <person name="Pitluck S."/>
            <person name="Chertkov O."/>
            <person name="Brettin T.S."/>
            <person name="Han J."/>
            <person name="Larimer F.W."/>
            <person name="Land M.L."/>
            <person name="Hauser L."/>
            <person name="Kyrpides N."/>
            <person name="Wiegel J."/>
        </authorList>
    </citation>
    <scope>NUCLEOTIDE SEQUENCE [LARGE SCALE GENOMIC DNA]</scope>
    <source>
        <strain evidence="3">ATCC BAA-1301 / DSM 18059 / JW/NM-WN-LF</strain>
    </source>
</reference>
<dbReference type="SFLD" id="SFLDG01129">
    <property type="entry name" value="C1.5:_HAD__Beta-PGM__Phosphata"/>
    <property type="match status" value="1"/>
</dbReference>
<protein>
    <submittedName>
        <fullName evidence="2">HAD-superfamily hydrolase, subfamily IA, variant 1</fullName>
    </submittedName>
</protein>
<dbReference type="InParanoid" id="B2A6N3"/>
<feature type="domain" description="DUF362" evidence="1">
    <location>
        <begin position="42"/>
        <end position="239"/>
    </location>
</feature>
<dbReference type="AlphaFoldDB" id="B2A6N3"/>
<organism evidence="2 3">
    <name type="scientific">Natranaerobius thermophilus (strain ATCC BAA-1301 / DSM 18059 / JW/NM-WN-LF)</name>
    <dbReference type="NCBI Taxonomy" id="457570"/>
    <lineage>
        <taxon>Bacteria</taxon>
        <taxon>Bacillati</taxon>
        <taxon>Bacillota</taxon>
        <taxon>Clostridia</taxon>
        <taxon>Natranaerobiales</taxon>
        <taxon>Natranaerobiaceae</taxon>
        <taxon>Natranaerobius</taxon>
    </lineage>
</organism>
<evidence type="ECO:0000313" key="3">
    <source>
        <dbReference type="Proteomes" id="UP000001683"/>
    </source>
</evidence>
<dbReference type="InterPro" id="IPR006439">
    <property type="entry name" value="HAD-SF_hydro_IA"/>
</dbReference>
<dbReference type="OrthoDB" id="9807879at2"/>
<dbReference type="HOGENOM" id="CLU_441998_0_0_9"/>